<organism evidence="2 3">
    <name type="scientific">Enemella dayhoffiae</name>
    <dbReference type="NCBI Taxonomy" id="2016507"/>
    <lineage>
        <taxon>Bacteria</taxon>
        <taxon>Bacillati</taxon>
        <taxon>Actinomycetota</taxon>
        <taxon>Actinomycetes</taxon>
        <taxon>Propionibacteriales</taxon>
        <taxon>Propionibacteriaceae</taxon>
        <taxon>Enemella</taxon>
    </lineage>
</organism>
<reference evidence="2 3" key="1">
    <citation type="submission" date="2017-07" db="EMBL/GenBank/DDBJ databases">
        <title>Draft whole genome sequences of clinical Proprionibacteriaceae strains.</title>
        <authorList>
            <person name="Bernier A.-M."/>
            <person name="Bernard K."/>
            <person name="Domingo M.-C."/>
        </authorList>
    </citation>
    <scope>NUCLEOTIDE SEQUENCE [LARGE SCALE GENOMIC DNA]</scope>
    <source>
        <strain evidence="2 3">NML 130396</strain>
    </source>
</reference>
<dbReference type="RefSeq" id="WP_094364565.1">
    <property type="nucleotide sequence ID" value="NZ_NMVQ01000034.1"/>
</dbReference>
<protein>
    <recommendedName>
        <fullName evidence="1">SnoaL-like domain-containing protein</fullName>
    </recommendedName>
</protein>
<sequence>MTTVERRLRVLEAKEAIRTCLGRYLDLCDVPGPFPDVAELAELAELFTPRATWRGVGEAYAGKFGSVTGRHKVAAHVASYLPPAEHFRRNAHLLGSEQLRTDGSTGHGQWLMQQLSEYADGTADLLCARLNIDFVVQYDDDGTTALIHRFQTERLFRASLHTRSDG</sequence>
<name>A0A255GU82_9ACTN</name>
<accession>A0A255GU82</accession>
<dbReference type="AlphaFoldDB" id="A0A255GU82"/>
<evidence type="ECO:0000313" key="3">
    <source>
        <dbReference type="Proteomes" id="UP000216311"/>
    </source>
</evidence>
<gene>
    <name evidence="2" type="ORF">CGZ93_12850</name>
</gene>
<comment type="caution">
    <text evidence="2">The sequence shown here is derived from an EMBL/GenBank/DDBJ whole genome shotgun (WGS) entry which is preliminary data.</text>
</comment>
<dbReference type="OrthoDB" id="981191at2"/>
<dbReference type="Proteomes" id="UP000216311">
    <property type="component" value="Unassembled WGS sequence"/>
</dbReference>
<dbReference type="InterPro" id="IPR032710">
    <property type="entry name" value="NTF2-like_dom_sf"/>
</dbReference>
<feature type="domain" description="SnoaL-like" evidence="1">
    <location>
        <begin position="10"/>
        <end position="136"/>
    </location>
</feature>
<dbReference type="SUPFAM" id="SSF54427">
    <property type="entry name" value="NTF2-like"/>
    <property type="match status" value="1"/>
</dbReference>
<dbReference type="EMBL" id="NMVQ01000034">
    <property type="protein sequence ID" value="OYO19269.1"/>
    <property type="molecule type" value="Genomic_DNA"/>
</dbReference>
<proteinExistence type="predicted"/>
<evidence type="ECO:0000259" key="1">
    <source>
        <dbReference type="Pfam" id="PF13577"/>
    </source>
</evidence>
<keyword evidence="3" id="KW-1185">Reference proteome</keyword>
<dbReference type="Pfam" id="PF13577">
    <property type="entry name" value="SnoaL_4"/>
    <property type="match status" value="1"/>
</dbReference>
<dbReference type="Gene3D" id="3.10.450.50">
    <property type="match status" value="1"/>
</dbReference>
<evidence type="ECO:0000313" key="2">
    <source>
        <dbReference type="EMBL" id="OYO19269.1"/>
    </source>
</evidence>
<dbReference type="InterPro" id="IPR037401">
    <property type="entry name" value="SnoaL-like"/>
</dbReference>